<dbReference type="InterPro" id="IPR037026">
    <property type="entry name" value="Vgr_OB-fold_dom_sf"/>
</dbReference>
<protein>
    <recommendedName>
        <fullName evidence="1">Gp5/Type VI secretion system Vgr protein OB-fold domain-containing protein</fullName>
    </recommendedName>
</protein>
<dbReference type="EMBL" id="JAESIY010000002">
    <property type="protein sequence ID" value="MBL3655539.1"/>
    <property type="molecule type" value="Genomic_DNA"/>
</dbReference>
<proteinExistence type="predicted"/>
<dbReference type="AlphaFoldDB" id="A0A937JYC6"/>
<dbReference type="SUPFAM" id="SSF69349">
    <property type="entry name" value="Phage fibre proteins"/>
    <property type="match status" value="1"/>
</dbReference>
<feature type="domain" description="Gp5/Type VI secretion system Vgr protein OB-fold" evidence="1">
    <location>
        <begin position="342"/>
        <end position="416"/>
    </location>
</feature>
<sequence>MSVVSVILKSDGKVVKADHQLIYLDIVKEFNKIPLAELRFKGGDISRKEFEILDEGWFDIGKKVDVAVSYADGTEKEEFSGIVVNHSLELSHNAATLMVELSGKAIAMTKERHHTVFNQEKDEDIINKIIGKYKPELVSKVATTTQKHPEMVQYYVSDWDFMLCRAAANGQLVYAENDRVSTIIPKIDGQDNSLELGMDQIYDFDLQVDGRSEYNKGESVGWEAHKQELAKAKTAKVQSKPTAIDNTWSKAREMKSTLALMRGSIKLQGSGKWKVGQVLKIAGFSKKYSGANIITGIRHQLSVQNWTTHLQLGMDAEWLNSQIDFTDSHIGGVVPAINGLQTGVIRAFEKDPNNEWRVKVYIPAFGAGSSPVWARYASPDAGDERGFFFRPELDDEVVIGFLNDDPLQPIILGAMHSAANKPPVKVSKENAQKGIITKSGYKLLFDDVEKTILLSGKNNRIYINDEEGTISMDDAHGNQLLMGSDGITINSSKDLKMTAKGNLSIEAKKNISIKGKKVDLI</sequence>
<dbReference type="Gene3D" id="2.30.110.50">
    <property type="match status" value="1"/>
</dbReference>
<dbReference type="Gene3D" id="2.40.50.230">
    <property type="entry name" value="Gp5 N-terminal domain"/>
    <property type="match status" value="1"/>
</dbReference>
<dbReference type="RefSeq" id="WP_202243205.1">
    <property type="nucleotide sequence ID" value="NZ_JAESIY010000002.1"/>
</dbReference>
<gene>
    <name evidence="2" type="ORF">JL102_05310</name>
</gene>
<evidence type="ECO:0000313" key="3">
    <source>
        <dbReference type="Proteomes" id="UP000659388"/>
    </source>
</evidence>
<organism evidence="2 3">
    <name type="scientific">Fulvivirga sediminis</name>
    <dbReference type="NCBI Taxonomy" id="2803949"/>
    <lineage>
        <taxon>Bacteria</taxon>
        <taxon>Pseudomonadati</taxon>
        <taxon>Bacteroidota</taxon>
        <taxon>Cytophagia</taxon>
        <taxon>Cytophagales</taxon>
        <taxon>Fulvivirgaceae</taxon>
        <taxon>Fulvivirga</taxon>
    </lineage>
</organism>
<dbReference type="SUPFAM" id="SSF69255">
    <property type="entry name" value="gp5 N-terminal domain-like"/>
    <property type="match status" value="1"/>
</dbReference>
<name>A0A937JYC6_9BACT</name>
<dbReference type="Pfam" id="PF04717">
    <property type="entry name" value="Phage_base_V"/>
    <property type="match status" value="1"/>
</dbReference>
<comment type="caution">
    <text evidence="2">The sequence shown here is derived from an EMBL/GenBank/DDBJ whole genome shotgun (WGS) entry which is preliminary data.</text>
</comment>
<dbReference type="InterPro" id="IPR006531">
    <property type="entry name" value="Gp5/Vgr_OB"/>
</dbReference>
<dbReference type="SUPFAM" id="SSF69279">
    <property type="entry name" value="Phage tail proteins"/>
    <property type="match status" value="1"/>
</dbReference>
<evidence type="ECO:0000259" key="1">
    <source>
        <dbReference type="Pfam" id="PF04717"/>
    </source>
</evidence>
<dbReference type="Gene3D" id="3.55.50.10">
    <property type="entry name" value="Baseplate protein-like domains"/>
    <property type="match status" value="1"/>
</dbReference>
<dbReference type="Proteomes" id="UP000659388">
    <property type="component" value="Unassembled WGS sequence"/>
</dbReference>
<accession>A0A937JYC6</accession>
<dbReference type="Pfam" id="PF05954">
    <property type="entry name" value="Phage_GPD"/>
    <property type="match status" value="1"/>
</dbReference>
<reference evidence="2" key="1">
    <citation type="submission" date="2021-01" db="EMBL/GenBank/DDBJ databases">
        <title>Fulvivirga kasyanovii gen. nov., sp nov., a novel member of the phylum Bacteroidetes isolated from seawater in a mussel farm.</title>
        <authorList>
            <person name="Zhao L.-H."/>
            <person name="Wang Z.-J."/>
        </authorList>
    </citation>
    <scope>NUCLEOTIDE SEQUENCE</scope>
    <source>
        <strain evidence="2">2943</strain>
    </source>
</reference>
<keyword evidence="3" id="KW-1185">Reference proteome</keyword>
<evidence type="ECO:0000313" key="2">
    <source>
        <dbReference type="EMBL" id="MBL3655539.1"/>
    </source>
</evidence>